<dbReference type="Proteomes" id="UP000051952">
    <property type="component" value="Unassembled WGS sequence"/>
</dbReference>
<reference evidence="4" key="1">
    <citation type="submission" date="2015-09" db="EMBL/GenBank/DDBJ databases">
        <authorList>
            <consortium name="Pathogen Informatics"/>
        </authorList>
    </citation>
    <scope>NUCLEOTIDE SEQUENCE [LARGE SCALE GENOMIC DNA]</scope>
    <source>
        <strain evidence="4">Lake Konstanz</strain>
    </source>
</reference>
<feature type="region of interest" description="Disordered" evidence="1">
    <location>
        <begin position="1"/>
        <end position="27"/>
    </location>
</feature>
<keyword evidence="2" id="KW-1133">Transmembrane helix</keyword>
<dbReference type="VEuPathDB" id="TriTrypDB:BSAL_80530"/>
<keyword evidence="2" id="KW-0472">Membrane</keyword>
<name>A0A0S4J4S3_BODSA</name>
<evidence type="ECO:0000313" key="3">
    <source>
        <dbReference type="EMBL" id="CUG51610.1"/>
    </source>
</evidence>
<accession>A0A0S4J4S3</accession>
<gene>
    <name evidence="3" type="ORF">BSAL_80530</name>
</gene>
<keyword evidence="2" id="KW-0812">Transmembrane</keyword>
<proteinExistence type="predicted"/>
<dbReference type="OMA" id="YERNAGW"/>
<protein>
    <submittedName>
        <fullName evidence="3">Membrane-associated protein, putative</fullName>
    </submittedName>
</protein>
<organism evidence="3 4">
    <name type="scientific">Bodo saltans</name>
    <name type="common">Flagellated protozoan</name>
    <dbReference type="NCBI Taxonomy" id="75058"/>
    <lineage>
        <taxon>Eukaryota</taxon>
        <taxon>Discoba</taxon>
        <taxon>Euglenozoa</taxon>
        <taxon>Kinetoplastea</taxon>
        <taxon>Metakinetoplastina</taxon>
        <taxon>Eubodonida</taxon>
        <taxon>Bodonidae</taxon>
        <taxon>Bodo</taxon>
    </lineage>
</organism>
<dbReference type="OrthoDB" id="271204at2759"/>
<feature type="transmembrane region" description="Helical" evidence="2">
    <location>
        <begin position="41"/>
        <end position="59"/>
    </location>
</feature>
<keyword evidence="4" id="KW-1185">Reference proteome</keyword>
<sequence length="82" mass="9466">MFRAAPRRLFQSHSTAPPVGTGKDGKETITDKVKNEIKKMLKIQIVLIPVACVLLFWLFPPPSPEEERRLRMEYEKNAGWKT</sequence>
<evidence type="ECO:0000256" key="1">
    <source>
        <dbReference type="SAM" id="MobiDB-lite"/>
    </source>
</evidence>
<evidence type="ECO:0000256" key="2">
    <source>
        <dbReference type="SAM" id="Phobius"/>
    </source>
</evidence>
<dbReference type="EMBL" id="CYKH01000851">
    <property type="protein sequence ID" value="CUG51610.1"/>
    <property type="molecule type" value="Genomic_DNA"/>
</dbReference>
<dbReference type="AlphaFoldDB" id="A0A0S4J4S3"/>
<evidence type="ECO:0000313" key="4">
    <source>
        <dbReference type="Proteomes" id="UP000051952"/>
    </source>
</evidence>